<dbReference type="Proteomes" id="UP000095673">
    <property type="component" value="Unassembled WGS sequence"/>
</dbReference>
<evidence type="ECO:0000313" key="12">
    <source>
        <dbReference type="EMBL" id="RHL78692.1"/>
    </source>
</evidence>
<dbReference type="EMBL" id="QSQP01000002">
    <property type="protein sequence ID" value="RGK45049.1"/>
    <property type="molecule type" value="Genomic_DNA"/>
</dbReference>
<evidence type="ECO:0000313" key="6">
    <source>
        <dbReference type="EMBL" id="NSC76560.1"/>
    </source>
</evidence>
<dbReference type="RefSeq" id="WP_055237004.1">
    <property type="nucleotide sequence ID" value="NZ_CYXM01000001.1"/>
</dbReference>
<reference evidence="6" key="4">
    <citation type="journal article" date="2020" name="Cell Host Microbe">
        <title>Functional and Genomic Variation between Human-Derived Isolates of Lachnospiraceae Reveals Inter- and Intra-Species Diversity.</title>
        <authorList>
            <person name="Sorbara M.T."/>
            <person name="Littmann E.R."/>
            <person name="Fontana E."/>
            <person name="Moody T.U."/>
            <person name="Kohout C.E."/>
            <person name="Gjonbalaj M."/>
            <person name="Eaton V."/>
            <person name="Seok R."/>
            <person name="Leiner I.M."/>
            <person name="Pamer E.G."/>
        </authorList>
    </citation>
    <scope>NUCLEOTIDE SEQUENCE</scope>
    <source>
        <strain evidence="6">MSK.16.45</strain>
    </source>
</reference>
<dbReference type="AlphaFoldDB" id="A0A173RBK9"/>
<dbReference type="CDD" id="cd04186">
    <property type="entry name" value="GT_2_like_c"/>
    <property type="match status" value="1"/>
</dbReference>
<dbReference type="Gene3D" id="3.90.550.10">
    <property type="entry name" value="Spore Coat Polysaccharide Biosynthesis Protein SpsA, Chain A"/>
    <property type="match status" value="2"/>
</dbReference>
<dbReference type="Proteomes" id="UP000266698">
    <property type="component" value="Unassembled WGS sequence"/>
</dbReference>
<sequence length="618" mass="71633">MNITVIVSKALNKENWKKGVNYLNKYGVKGFIRKLKHLSPDTDYNKWFLEQRVSDKLILEQANYKFEYEPEISITIPLYNTKREFLKDIMDSIVGQSYQKWELCLADGSKTDDVEKYLREHYLSDSRIKYKRLNKNLGIAGNTNTALNMASGEFIMLADHDDVLEKDALFEIVSLLNKNRKLDIVYTDEDLTNKNGTKYLSPRFKPDFNINFLRSINYICHIFLVRKTILDKVGGFRTEFDGAQDWDLILRCCEQTEYIGHVPKILYHWRAHEGSTAGNPASKKYAIAAGRKAVEEHYKRLGLEAKIEDTGIFVMFRTDFVVQNNPKISIIICNKDQKDTLNKCIDSILNKSTYNNYEIIIVENNSTEGETFQYYNEIQKKTDKVRVVYFDGEFNYSKVNNFGVQYATGEYILFLNNDTEVITEKWLEKMVGYCQLQKTGIVGAKLLYPDDSVQHCGVVIGVGGFAGHILTLSDRNEVGYFGKLQAVQNVSAVTGACLMIKRSVFEQVEGFDEGFKVALNDIDLCLKVRKSGYDVIIHPGVELYHYESKSRGLEETPEKHERFKREISRFRDRWKKELDEGDPFYNPNLTLMYGDCRIRETHEHFDIIDEIEAEKYNQ</sequence>
<dbReference type="PANTHER" id="PTHR43179:SF7">
    <property type="entry name" value="RHAMNOSYLTRANSFERASE WBBL"/>
    <property type="match status" value="1"/>
</dbReference>
<reference evidence="13 14" key="1">
    <citation type="submission" date="2015-09" db="EMBL/GenBank/DDBJ databases">
        <authorList>
            <consortium name="Pathogen Informatics"/>
        </authorList>
    </citation>
    <scope>NUCLEOTIDE SEQUENCE [LARGE SCALE GENOMIC DNA]</scope>
    <source>
        <strain evidence="3 13">2789STDY5834884</strain>
        <strain evidence="2 14">2789STDY5834968</strain>
    </source>
</reference>
<name>A0A173RBK9_9FIRM</name>
<reference evidence="15 16" key="2">
    <citation type="submission" date="2018-08" db="EMBL/GenBank/DDBJ databases">
        <title>A genome reference for cultivated species of the human gut microbiota.</title>
        <authorList>
            <person name="Zou Y."/>
            <person name="Xue W."/>
            <person name="Luo G."/>
        </authorList>
    </citation>
    <scope>NUCLEOTIDE SEQUENCE [LARGE SCALE GENOMIC DNA]</scope>
    <source>
        <strain evidence="10 19">AF18-16LB</strain>
        <strain evidence="12 18">AF36-2BH</strain>
        <strain evidence="11 20">AM42-17AT</strain>
        <strain evidence="9 16">OM05-6AA</strain>
        <strain evidence="8 17">TF11-15AC</strain>
        <strain evidence="7 15">TM10-3</strain>
    </source>
</reference>
<dbReference type="EMBL" id="CZAJ01000010">
    <property type="protein sequence ID" value="CUO93406.1"/>
    <property type="molecule type" value="Genomic_DNA"/>
</dbReference>
<proteinExistence type="predicted"/>
<evidence type="ECO:0000313" key="9">
    <source>
        <dbReference type="EMBL" id="RGN25566.1"/>
    </source>
</evidence>
<dbReference type="InterPro" id="IPR001173">
    <property type="entry name" value="Glyco_trans_2-like"/>
</dbReference>
<evidence type="ECO:0000313" key="14">
    <source>
        <dbReference type="Proteomes" id="UP000095673"/>
    </source>
</evidence>
<evidence type="ECO:0000313" key="18">
    <source>
        <dbReference type="Proteomes" id="UP000266698"/>
    </source>
</evidence>
<feature type="domain" description="Glycosyltransferase 2-like" evidence="1">
    <location>
        <begin position="329"/>
        <end position="507"/>
    </location>
</feature>
<dbReference type="EMBL" id="WKQP01000002">
    <property type="protein sequence ID" value="MSC59055.1"/>
    <property type="molecule type" value="Genomic_DNA"/>
</dbReference>
<reference evidence="6" key="5">
    <citation type="submission" date="2020-02" db="EMBL/GenBank/DDBJ databases">
        <authorList>
            <person name="Littmann E."/>
            <person name="Sorbara M."/>
        </authorList>
    </citation>
    <scope>NUCLEOTIDE SEQUENCE</scope>
    <source>
        <strain evidence="6">MSK.16.45</strain>
    </source>
</reference>
<protein>
    <submittedName>
        <fullName evidence="2">Chondroitin polymerase</fullName>
    </submittedName>
    <submittedName>
        <fullName evidence="4 5">Glycosyltransferase</fullName>
    </submittedName>
</protein>
<evidence type="ECO:0000313" key="4">
    <source>
        <dbReference type="EMBL" id="MCB6959903.1"/>
    </source>
</evidence>
<dbReference type="Proteomes" id="UP000284296">
    <property type="component" value="Unassembled WGS sequence"/>
</dbReference>
<dbReference type="Proteomes" id="UP000261052">
    <property type="component" value="Unassembled WGS sequence"/>
</dbReference>
<dbReference type="CDD" id="cd04184">
    <property type="entry name" value="GT2_RfbC_Mx_like"/>
    <property type="match status" value="1"/>
</dbReference>
<evidence type="ECO:0000313" key="7">
    <source>
        <dbReference type="EMBL" id="RGI70471.1"/>
    </source>
</evidence>
<evidence type="ECO:0000313" key="2">
    <source>
        <dbReference type="EMBL" id="CUM75293.1"/>
    </source>
</evidence>
<evidence type="ECO:0000313" key="11">
    <source>
        <dbReference type="EMBL" id="RHA90604.1"/>
    </source>
</evidence>
<dbReference type="SUPFAM" id="SSF53448">
    <property type="entry name" value="Nucleotide-diphospho-sugar transferases"/>
    <property type="match status" value="2"/>
</dbReference>
<evidence type="ECO:0000313" key="8">
    <source>
        <dbReference type="EMBL" id="RGK45049.1"/>
    </source>
</evidence>
<dbReference type="Proteomes" id="UP000286220">
    <property type="component" value="Unassembled WGS sequence"/>
</dbReference>
<dbReference type="EMBL" id="CYXM01000001">
    <property type="protein sequence ID" value="CUM75293.1"/>
    <property type="molecule type" value="Genomic_DNA"/>
</dbReference>
<dbReference type="Pfam" id="PF00535">
    <property type="entry name" value="Glycos_transf_2"/>
    <property type="match status" value="2"/>
</dbReference>
<feature type="domain" description="Glycosyltransferase 2-like" evidence="1">
    <location>
        <begin position="73"/>
        <end position="233"/>
    </location>
</feature>
<dbReference type="OrthoDB" id="9179784at2"/>
<evidence type="ECO:0000313" key="15">
    <source>
        <dbReference type="Proteomes" id="UP000260642"/>
    </source>
</evidence>
<evidence type="ECO:0000313" key="5">
    <source>
        <dbReference type="EMBL" id="MSC59055.1"/>
    </source>
</evidence>
<organism evidence="2 14">
    <name type="scientific">Agathobacter rectalis</name>
    <dbReference type="NCBI Taxonomy" id="39491"/>
    <lineage>
        <taxon>Bacteria</taxon>
        <taxon>Bacillati</taxon>
        <taxon>Bacillota</taxon>
        <taxon>Clostridia</taxon>
        <taxon>Lachnospirales</taxon>
        <taxon>Lachnospiraceae</taxon>
        <taxon>Agathobacter</taxon>
    </lineage>
</organism>
<evidence type="ECO:0000313" key="17">
    <source>
        <dbReference type="Proteomes" id="UP000261052"/>
    </source>
</evidence>
<keyword evidence="5" id="KW-0808">Transferase</keyword>
<dbReference type="GO" id="GO:0016757">
    <property type="term" value="F:glycosyltransferase activity"/>
    <property type="evidence" value="ECO:0007669"/>
    <property type="project" value="UniProtKB-KW"/>
</dbReference>
<evidence type="ECO:0000313" key="13">
    <source>
        <dbReference type="Proteomes" id="UP000095602"/>
    </source>
</evidence>
<dbReference type="EMBL" id="JAAIMP010000004">
    <property type="protein sequence ID" value="NSC76560.1"/>
    <property type="molecule type" value="Genomic_DNA"/>
</dbReference>
<reference evidence="4" key="6">
    <citation type="submission" date="2021-10" db="EMBL/GenBank/DDBJ databases">
        <title>Collection of gut derived symbiotic bacterial strains cultured from healthy donors.</title>
        <authorList>
            <person name="Lin H."/>
            <person name="Littmann E."/>
            <person name="Kohout C."/>
            <person name="Pamer E.G."/>
        </authorList>
    </citation>
    <scope>NUCLEOTIDE SEQUENCE</scope>
    <source>
        <strain evidence="4">DFI.7.28A</strain>
    </source>
</reference>
<dbReference type="Proteomes" id="UP000095602">
    <property type="component" value="Unassembled WGS sequence"/>
</dbReference>
<dbReference type="EMBL" id="JAJCJQ010000002">
    <property type="protein sequence ID" value="MCB6959903.1"/>
    <property type="molecule type" value="Genomic_DNA"/>
</dbReference>
<dbReference type="PANTHER" id="PTHR43179">
    <property type="entry name" value="RHAMNOSYLTRANSFERASE WBBL"/>
    <property type="match status" value="1"/>
</dbReference>
<evidence type="ECO:0000313" key="3">
    <source>
        <dbReference type="EMBL" id="CUO93406.1"/>
    </source>
</evidence>
<evidence type="ECO:0000259" key="1">
    <source>
        <dbReference type="Pfam" id="PF00535"/>
    </source>
</evidence>
<evidence type="ECO:0000313" key="16">
    <source>
        <dbReference type="Proteomes" id="UP000260970"/>
    </source>
</evidence>
<dbReference type="EMBL" id="QSOB01000002">
    <property type="protein sequence ID" value="RGI70471.1"/>
    <property type="molecule type" value="Genomic_DNA"/>
</dbReference>
<dbReference type="EMBL" id="QRXG01000010">
    <property type="protein sequence ID" value="RGT81564.1"/>
    <property type="molecule type" value="Genomic_DNA"/>
</dbReference>
<evidence type="ECO:0000313" key="21">
    <source>
        <dbReference type="Proteomes" id="UP000479563"/>
    </source>
</evidence>
<dbReference type="Proteomes" id="UP000260970">
    <property type="component" value="Unassembled WGS sequence"/>
</dbReference>
<accession>A0A173RBK9</accession>
<gene>
    <name evidence="2" type="primary">kfoC_1</name>
    <name evidence="3" type="synonym">kfoC_2</name>
    <name evidence="12" type="ORF">DW001_09435</name>
    <name evidence="11" type="ORF">DW912_11780</name>
    <name evidence="10" type="ORF">DWX06_07590</name>
    <name evidence="9" type="ORF">DXB72_03445</name>
    <name evidence="8" type="ORF">DXD13_02270</name>
    <name evidence="7" type="ORF">DXD95_02050</name>
    <name evidence="3" type="ORF">ERS852497_01326</name>
    <name evidence="2" type="ORF">ERS852580_00410</name>
    <name evidence="6" type="ORF">G4312_04525</name>
    <name evidence="5" type="ORF">GKE07_02210</name>
    <name evidence="4" type="ORF">LIZ82_03170</name>
</gene>
<dbReference type="InterPro" id="IPR029044">
    <property type="entry name" value="Nucleotide-diphossugar_trans"/>
</dbReference>
<evidence type="ECO:0000313" key="10">
    <source>
        <dbReference type="EMBL" id="RGT81564.1"/>
    </source>
</evidence>
<dbReference type="Proteomes" id="UP000260642">
    <property type="component" value="Unassembled WGS sequence"/>
</dbReference>
<dbReference type="EMBL" id="QRPB01000010">
    <property type="protein sequence ID" value="RHL78692.1"/>
    <property type="molecule type" value="Genomic_DNA"/>
</dbReference>
<dbReference type="Proteomes" id="UP001193756">
    <property type="component" value="Unassembled WGS sequence"/>
</dbReference>
<dbReference type="EMBL" id="QSFZ01000013">
    <property type="protein sequence ID" value="RHA90604.1"/>
    <property type="molecule type" value="Genomic_DNA"/>
</dbReference>
<dbReference type="Proteomes" id="UP000479563">
    <property type="component" value="Unassembled WGS sequence"/>
</dbReference>
<evidence type="ECO:0000313" key="19">
    <source>
        <dbReference type="Proteomes" id="UP000284296"/>
    </source>
</evidence>
<dbReference type="EMBL" id="QSUG01000002">
    <property type="protein sequence ID" value="RGN25566.1"/>
    <property type="molecule type" value="Genomic_DNA"/>
</dbReference>
<dbReference type="Proteomes" id="UP001197741">
    <property type="component" value="Unassembled WGS sequence"/>
</dbReference>
<evidence type="ECO:0000313" key="20">
    <source>
        <dbReference type="Proteomes" id="UP000286220"/>
    </source>
</evidence>
<reference evidence="5 21" key="3">
    <citation type="journal article" date="2019" name="Nat. Med.">
        <title>A library of human gut bacterial isolates paired with longitudinal multiomics data enables mechanistic microbiome research.</title>
        <authorList>
            <person name="Poyet M."/>
            <person name="Groussin M."/>
            <person name="Gibbons S.M."/>
            <person name="Avila-Pacheco J."/>
            <person name="Jiang X."/>
            <person name="Kearney S.M."/>
            <person name="Perrotta A.R."/>
            <person name="Berdy B."/>
            <person name="Zhao S."/>
            <person name="Lieberman T.D."/>
            <person name="Swanson P.K."/>
            <person name="Smith M."/>
            <person name="Roesemann S."/>
            <person name="Alexander J.E."/>
            <person name="Rich S.A."/>
            <person name="Livny J."/>
            <person name="Vlamakis H."/>
            <person name="Clish C."/>
            <person name="Bullock K."/>
            <person name="Deik A."/>
            <person name="Scott J."/>
            <person name="Pierce K.A."/>
            <person name="Xavier R.J."/>
            <person name="Alm E.J."/>
        </authorList>
    </citation>
    <scope>NUCLEOTIDE SEQUENCE [LARGE SCALE GENOMIC DNA]</scope>
    <source>
        <strain evidence="5 21">BIOML-A11</strain>
    </source>
</reference>